<evidence type="ECO:0000313" key="3">
    <source>
        <dbReference type="Proteomes" id="UP000325576"/>
    </source>
</evidence>
<organism evidence="2 3">
    <name type="scientific">Rhodococcus erythropolis</name>
    <name type="common">Arthrobacter picolinophilus</name>
    <dbReference type="NCBI Taxonomy" id="1833"/>
    <lineage>
        <taxon>Bacteria</taxon>
        <taxon>Bacillati</taxon>
        <taxon>Actinomycetota</taxon>
        <taxon>Actinomycetes</taxon>
        <taxon>Mycobacteriales</taxon>
        <taxon>Nocardiaceae</taxon>
        <taxon>Rhodococcus</taxon>
        <taxon>Rhodococcus erythropolis group</taxon>
    </lineage>
</organism>
<gene>
    <name evidence="2" type="ORF">BS297_19615</name>
</gene>
<comment type="caution">
    <text evidence="2">The sequence shown here is derived from an EMBL/GenBank/DDBJ whole genome shotgun (WGS) entry which is preliminary data.</text>
</comment>
<keyword evidence="1" id="KW-0812">Transmembrane</keyword>
<keyword evidence="1" id="KW-1133">Transmembrane helix</keyword>
<dbReference type="AlphaFoldDB" id="A0A5N5E0T1"/>
<feature type="transmembrane region" description="Helical" evidence="1">
    <location>
        <begin position="67"/>
        <end position="93"/>
    </location>
</feature>
<feature type="transmembrane region" description="Helical" evidence="1">
    <location>
        <begin position="99"/>
        <end position="128"/>
    </location>
</feature>
<accession>A0A5N5E0T1</accession>
<evidence type="ECO:0000313" key="2">
    <source>
        <dbReference type="EMBL" id="KAB2583633.1"/>
    </source>
</evidence>
<name>A0A5N5E0T1_RHOER</name>
<feature type="non-terminal residue" evidence="2">
    <location>
        <position position="214"/>
    </location>
</feature>
<sequence>MFDAWALSGLLPVSRGGLGVFLDVSQIANPYAIAMDLMVWIVTTPFLAAALAGVMRRTLGTRVGWPRTLLVAVIALSVGVPLSGYAATFAGIASQDDQLLVSVGTALIFFGVVALWVFAACLAALVFLEVVVPTGSLPGPSEALRRSRKSWRRTKRYVQIMGIVVRAGGGPALRAGPSAPQFGDALVEVINRCGVTFVKLGQILGTRDDLIPPE</sequence>
<proteinExistence type="predicted"/>
<evidence type="ECO:0000256" key="1">
    <source>
        <dbReference type="SAM" id="Phobius"/>
    </source>
</evidence>
<reference evidence="2 3" key="1">
    <citation type="journal article" date="2017" name="Poromechanics V (2013)">
        <title>Genomic Characterization of the Arsenic-Tolerant Actinobacterium, &lt;i&gt;Rhodococcus erythropolis&lt;/i&gt; S43.</title>
        <authorList>
            <person name="Retamal-Morales G."/>
            <person name="Mehnert M."/>
            <person name="Schwabe R."/>
            <person name="Tischler D."/>
            <person name="Schloemann M."/>
            <person name="Levican G.J."/>
        </authorList>
    </citation>
    <scope>NUCLEOTIDE SEQUENCE [LARGE SCALE GENOMIC DNA]</scope>
    <source>
        <strain evidence="2 3">S43</strain>
    </source>
</reference>
<keyword evidence="1" id="KW-0472">Membrane</keyword>
<dbReference type="Proteomes" id="UP000325576">
    <property type="component" value="Unassembled WGS sequence"/>
</dbReference>
<feature type="transmembrane region" description="Helical" evidence="1">
    <location>
        <begin position="31"/>
        <end position="55"/>
    </location>
</feature>
<protein>
    <submittedName>
        <fullName evidence="2">ABC transporter</fullName>
    </submittedName>
</protein>
<dbReference type="EMBL" id="MRBO01000525">
    <property type="protein sequence ID" value="KAB2583633.1"/>
    <property type="molecule type" value="Genomic_DNA"/>
</dbReference>